<dbReference type="InterPro" id="IPR017968">
    <property type="entry name" value="Acylphosphatase_CS"/>
</dbReference>
<dbReference type="RefSeq" id="WP_187558957.1">
    <property type="nucleotide sequence ID" value="NZ_JACRTP010000005.1"/>
</dbReference>
<evidence type="ECO:0000256" key="5">
    <source>
        <dbReference type="PROSITE-ProRule" id="PRU00520"/>
    </source>
</evidence>
<dbReference type="PANTHER" id="PTHR47268:SF4">
    <property type="entry name" value="ACYLPHOSPHATASE"/>
    <property type="match status" value="1"/>
</dbReference>
<feature type="active site" evidence="5">
    <location>
        <position position="36"/>
    </location>
</feature>
<dbReference type="Proteomes" id="UP000661649">
    <property type="component" value="Unassembled WGS sequence"/>
</dbReference>
<name>A0ABR7PEZ9_9FIRM</name>
<dbReference type="EMBL" id="JACRTP010000005">
    <property type="protein sequence ID" value="MBC8629386.1"/>
    <property type="molecule type" value="Genomic_DNA"/>
</dbReference>
<reference evidence="8 9" key="1">
    <citation type="submission" date="2020-08" db="EMBL/GenBank/DDBJ databases">
        <title>Genome public.</title>
        <authorList>
            <person name="Liu C."/>
            <person name="Sun Q."/>
        </authorList>
    </citation>
    <scope>NUCLEOTIDE SEQUENCE [LARGE SCALE GENOMIC DNA]</scope>
    <source>
        <strain evidence="8 9">3_YM_SP_D4_24.mj</strain>
    </source>
</reference>
<dbReference type="PRINTS" id="PR00112">
    <property type="entry name" value="ACYLPHPHTASE"/>
</dbReference>
<dbReference type="InterPro" id="IPR036046">
    <property type="entry name" value="Acylphosphatase-like_dom_sf"/>
</dbReference>
<feature type="active site" evidence="5">
    <location>
        <position position="18"/>
    </location>
</feature>
<dbReference type="PROSITE" id="PS51160">
    <property type="entry name" value="ACYLPHOSPHATASE_3"/>
    <property type="match status" value="1"/>
</dbReference>
<dbReference type="SUPFAM" id="SSF54975">
    <property type="entry name" value="Acylphosphatase/BLUF domain-like"/>
    <property type="match status" value="1"/>
</dbReference>
<comment type="catalytic activity">
    <reaction evidence="4 5">
        <text>an acyl phosphate + H2O = a carboxylate + phosphate + H(+)</text>
        <dbReference type="Rhea" id="RHEA:14965"/>
        <dbReference type="ChEBI" id="CHEBI:15377"/>
        <dbReference type="ChEBI" id="CHEBI:15378"/>
        <dbReference type="ChEBI" id="CHEBI:29067"/>
        <dbReference type="ChEBI" id="CHEBI:43474"/>
        <dbReference type="ChEBI" id="CHEBI:59918"/>
        <dbReference type="EC" id="3.6.1.7"/>
    </reaction>
</comment>
<evidence type="ECO:0000256" key="1">
    <source>
        <dbReference type="ARBA" id="ARBA00005614"/>
    </source>
</evidence>
<dbReference type="InterPro" id="IPR020456">
    <property type="entry name" value="Acylphosphatase"/>
</dbReference>
<dbReference type="Gene3D" id="3.30.70.100">
    <property type="match status" value="1"/>
</dbReference>
<evidence type="ECO:0000259" key="7">
    <source>
        <dbReference type="PROSITE" id="PS51160"/>
    </source>
</evidence>
<protein>
    <recommendedName>
        <fullName evidence="3 5">acylphosphatase</fullName>
        <ecNumber evidence="2 5">3.6.1.7</ecNumber>
    </recommendedName>
</protein>
<dbReference type="EC" id="3.6.1.7" evidence="2 5"/>
<sequence length="89" mass="10419">MIRRHIIFYGHVQGVGFRYYCVHKARQLGLTGWVKNKYDGTVEAEVQGLEEQIDQLIQYLNSQTYILITDMDVKTLPVIGEHDFIRKGY</sequence>
<keyword evidence="9" id="KW-1185">Reference proteome</keyword>
<evidence type="ECO:0000256" key="4">
    <source>
        <dbReference type="ARBA" id="ARBA00047645"/>
    </source>
</evidence>
<gene>
    <name evidence="8" type="ORF">H8712_12340</name>
</gene>
<evidence type="ECO:0000256" key="3">
    <source>
        <dbReference type="ARBA" id="ARBA00015991"/>
    </source>
</evidence>
<evidence type="ECO:0000256" key="6">
    <source>
        <dbReference type="RuleBase" id="RU004168"/>
    </source>
</evidence>
<dbReference type="PROSITE" id="PS00151">
    <property type="entry name" value="ACYLPHOSPHATASE_2"/>
    <property type="match status" value="1"/>
</dbReference>
<comment type="caution">
    <text evidence="8">The sequence shown here is derived from an EMBL/GenBank/DDBJ whole genome shotgun (WGS) entry which is preliminary data.</text>
</comment>
<dbReference type="InterPro" id="IPR001792">
    <property type="entry name" value="Acylphosphatase-like_dom"/>
</dbReference>
<evidence type="ECO:0000313" key="8">
    <source>
        <dbReference type="EMBL" id="MBC8629386.1"/>
    </source>
</evidence>
<organism evidence="8 9">
    <name type="scientific">Blautia stercoris</name>
    <dbReference type="NCBI Taxonomy" id="871664"/>
    <lineage>
        <taxon>Bacteria</taxon>
        <taxon>Bacillati</taxon>
        <taxon>Bacillota</taxon>
        <taxon>Clostridia</taxon>
        <taxon>Lachnospirales</taxon>
        <taxon>Lachnospiraceae</taxon>
        <taxon>Blautia</taxon>
    </lineage>
</organism>
<feature type="domain" description="Acylphosphatase-like" evidence="7">
    <location>
        <begin position="3"/>
        <end position="87"/>
    </location>
</feature>
<proteinExistence type="inferred from homology"/>
<comment type="similarity">
    <text evidence="1 6">Belongs to the acylphosphatase family.</text>
</comment>
<accession>A0ABR7PEZ9</accession>
<dbReference type="Pfam" id="PF00708">
    <property type="entry name" value="Acylphosphatase"/>
    <property type="match status" value="1"/>
</dbReference>
<dbReference type="PANTHER" id="PTHR47268">
    <property type="entry name" value="ACYLPHOSPHATASE"/>
    <property type="match status" value="1"/>
</dbReference>
<evidence type="ECO:0000313" key="9">
    <source>
        <dbReference type="Proteomes" id="UP000661649"/>
    </source>
</evidence>
<evidence type="ECO:0000256" key="2">
    <source>
        <dbReference type="ARBA" id="ARBA00012150"/>
    </source>
</evidence>
<keyword evidence="5" id="KW-0378">Hydrolase</keyword>